<dbReference type="Proteomes" id="UP000007467">
    <property type="component" value="Chromosome"/>
</dbReference>
<protein>
    <submittedName>
        <fullName evidence="1">Uncharacterized protein</fullName>
    </submittedName>
</protein>
<dbReference type="EMBL" id="CP002336">
    <property type="protein sequence ID" value="ADU84752.1"/>
    <property type="molecule type" value="Genomic_DNA"/>
</dbReference>
<reference evidence="1 2" key="2">
    <citation type="journal article" date="2013" name="Genome Announc.">
        <title>Genome Sequences of Three hpAfrica2 Strains of Helicobacter pylori.</title>
        <authorList>
            <person name="Duncan S.S."/>
            <person name="Bertoli M.T."/>
            <person name="Kersulyte D."/>
            <person name="Valk P.L."/>
            <person name="Tamma S."/>
            <person name="Segal I."/>
            <person name="McClain M.S."/>
            <person name="Cover T.L."/>
            <person name="Berg D.E."/>
        </authorList>
    </citation>
    <scope>NUCLEOTIDE SEQUENCE [LARGE SCALE GENOMIC DNA]</scope>
    <source>
        <strain evidence="1 2">SouthAfrica7</strain>
    </source>
</reference>
<reference evidence="2" key="1">
    <citation type="submission" date="2010-11" db="EMBL/GenBank/DDBJ databases">
        <title>Genome sequence of Helicobacter pylori strain SouthAfrica7.</title>
        <authorList>
            <person name="Kersulyte D."/>
            <person name="Segal I."/>
            <person name="Mistry R."/>
            <person name="Berg D.E."/>
        </authorList>
    </citation>
    <scope>NUCLEOTIDE SEQUENCE [LARGE SCALE GENOMIC DNA]</scope>
    <source>
        <strain evidence="2">SouthAfrica7</strain>
    </source>
</reference>
<dbReference type="AlphaFoldDB" id="E8QRY8"/>
<evidence type="ECO:0000313" key="1">
    <source>
        <dbReference type="EMBL" id="ADU84752.1"/>
    </source>
</evidence>
<evidence type="ECO:0000313" key="2">
    <source>
        <dbReference type="Proteomes" id="UP000007467"/>
    </source>
</evidence>
<proteinExistence type="predicted"/>
<name>E8QRY8_HELPW</name>
<gene>
    <name evidence="1" type="ordered locus">HPSA_03790</name>
</gene>
<sequence length="54" mass="6248">MSFLNKTNFKMIKQNSQNPILKSFSVHIQSAMKNLKFKRFLQTSLKLKGGQNGF</sequence>
<dbReference type="KEGG" id="hes:HPSA_03790"/>
<dbReference type="HOGENOM" id="CLU_3044105_0_0_7"/>
<organism evidence="1 2">
    <name type="scientific">Helicobacter pylori (strain SouthAfrica7)</name>
    <dbReference type="NCBI Taxonomy" id="907239"/>
    <lineage>
        <taxon>Bacteria</taxon>
        <taxon>Pseudomonadati</taxon>
        <taxon>Campylobacterota</taxon>
        <taxon>Epsilonproteobacteria</taxon>
        <taxon>Campylobacterales</taxon>
        <taxon>Helicobacteraceae</taxon>
        <taxon>Helicobacter</taxon>
    </lineage>
</organism>
<dbReference type="PATRIC" id="fig|907239.3.peg.770"/>
<accession>E8QRY8</accession>